<accession>A0ABX4WBT2</accession>
<keyword evidence="2" id="KW-1185">Reference proteome</keyword>
<reference evidence="1 2" key="1">
    <citation type="submission" date="2018-01" db="EMBL/GenBank/DDBJ databases">
        <title>Draft genome sequences of six Vibrio diazotrophicus strains isolated from deep-sea sediments of the Baltic Sea.</title>
        <authorList>
            <person name="Castillo D."/>
            <person name="Vandieken V."/>
            <person name="Chiang O."/>
            <person name="Middelboe M."/>
        </authorList>
    </citation>
    <scope>NUCLEOTIDE SEQUENCE [LARGE SCALE GENOMIC DNA]</scope>
    <source>
        <strain evidence="1 2">65.10M</strain>
    </source>
</reference>
<sequence length="183" mass="20901">MVTTTNFEDWFSQNCPQTDMEFLSLYRAVQYGDNNEKYTVTVEDDCKYISSESSNLVLRLASSKAVYIFIKMLGQRAKVDDFEQWCNDTPKIFKASASAEEILQEVINYGLAGISGGRVAVRRLKSQVQVLADDNGLEDICSFATYNHPYTELAYPYDLNQYSQELAKRLVIRTYDDLNKGAY</sequence>
<name>A0ABX4WBT2_VIBDI</name>
<gene>
    <name evidence="1" type="ORF">C1O25_08175</name>
</gene>
<dbReference type="Proteomes" id="UP000236547">
    <property type="component" value="Unassembled WGS sequence"/>
</dbReference>
<dbReference type="EMBL" id="POSM01000008">
    <property type="protein sequence ID" value="PNI01495.1"/>
    <property type="molecule type" value="Genomic_DNA"/>
</dbReference>
<dbReference type="RefSeq" id="WP_102968244.1">
    <property type="nucleotide sequence ID" value="NZ_POSM01000008.1"/>
</dbReference>
<protein>
    <submittedName>
        <fullName evidence="1">Uncharacterized protein</fullName>
    </submittedName>
</protein>
<organism evidence="1 2">
    <name type="scientific">Vibrio diazotrophicus</name>
    <dbReference type="NCBI Taxonomy" id="685"/>
    <lineage>
        <taxon>Bacteria</taxon>
        <taxon>Pseudomonadati</taxon>
        <taxon>Pseudomonadota</taxon>
        <taxon>Gammaproteobacteria</taxon>
        <taxon>Vibrionales</taxon>
        <taxon>Vibrionaceae</taxon>
        <taxon>Vibrio</taxon>
    </lineage>
</organism>
<proteinExistence type="predicted"/>
<evidence type="ECO:0000313" key="2">
    <source>
        <dbReference type="Proteomes" id="UP000236547"/>
    </source>
</evidence>
<evidence type="ECO:0000313" key="1">
    <source>
        <dbReference type="EMBL" id="PNI01495.1"/>
    </source>
</evidence>
<comment type="caution">
    <text evidence="1">The sequence shown here is derived from an EMBL/GenBank/DDBJ whole genome shotgun (WGS) entry which is preliminary data.</text>
</comment>